<dbReference type="PANTHER" id="PTHR47592">
    <property type="entry name" value="PBF68 PROTEIN"/>
    <property type="match status" value="1"/>
</dbReference>
<protein>
    <submittedName>
        <fullName evidence="2">Uncharacterized protein</fullName>
    </submittedName>
</protein>
<dbReference type="Proteomes" id="UP000507245">
    <property type="component" value="Unassembled WGS sequence"/>
</dbReference>
<feature type="compositionally biased region" description="Acidic residues" evidence="1">
    <location>
        <begin position="17"/>
        <end position="34"/>
    </location>
</feature>
<evidence type="ECO:0000313" key="2">
    <source>
        <dbReference type="EMBL" id="CAB4314643.1"/>
    </source>
</evidence>
<dbReference type="Pfam" id="PF14223">
    <property type="entry name" value="Retrotran_gag_2"/>
    <property type="match status" value="1"/>
</dbReference>
<evidence type="ECO:0000256" key="1">
    <source>
        <dbReference type="SAM" id="MobiDB-lite"/>
    </source>
</evidence>
<evidence type="ECO:0000313" key="3">
    <source>
        <dbReference type="Proteomes" id="UP000507245"/>
    </source>
</evidence>
<accession>A0A6J5XQF9</accession>
<dbReference type="EMBL" id="CAEKKB010000006">
    <property type="protein sequence ID" value="CAB4314643.1"/>
    <property type="molecule type" value="Genomic_DNA"/>
</dbReference>
<proteinExistence type="predicted"/>
<organism evidence="2 3">
    <name type="scientific">Prunus armeniaca</name>
    <name type="common">Apricot</name>
    <name type="synonym">Armeniaca vulgaris</name>
    <dbReference type="NCBI Taxonomy" id="36596"/>
    <lineage>
        <taxon>Eukaryota</taxon>
        <taxon>Viridiplantae</taxon>
        <taxon>Streptophyta</taxon>
        <taxon>Embryophyta</taxon>
        <taxon>Tracheophyta</taxon>
        <taxon>Spermatophyta</taxon>
        <taxon>Magnoliopsida</taxon>
        <taxon>eudicotyledons</taxon>
        <taxon>Gunneridae</taxon>
        <taxon>Pentapetalae</taxon>
        <taxon>rosids</taxon>
        <taxon>fabids</taxon>
        <taxon>Rosales</taxon>
        <taxon>Rosaceae</taxon>
        <taxon>Amygdaloideae</taxon>
        <taxon>Amygdaleae</taxon>
        <taxon>Prunus</taxon>
    </lineage>
</organism>
<dbReference type="PANTHER" id="PTHR47592:SF6">
    <property type="entry name" value="PBF68 PROTEIN"/>
    <property type="match status" value="1"/>
</dbReference>
<keyword evidence="3" id="KW-1185">Reference proteome</keyword>
<reference evidence="3" key="1">
    <citation type="journal article" date="2020" name="Genome Biol.">
        <title>Gamete binning: chromosome-level and haplotype-resolved genome assembly enabled by high-throughput single-cell sequencing of gamete genomes.</title>
        <authorList>
            <person name="Campoy J.A."/>
            <person name="Sun H."/>
            <person name="Goel M."/>
            <person name="Jiao W.-B."/>
            <person name="Folz-Donahue K."/>
            <person name="Wang N."/>
            <person name="Rubio M."/>
            <person name="Liu C."/>
            <person name="Kukat C."/>
            <person name="Ruiz D."/>
            <person name="Huettel B."/>
            <person name="Schneeberger K."/>
        </authorList>
    </citation>
    <scope>NUCLEOTIDE SEQUENCE [LARGE SCALE GENOMIC DNA]</scope>
    <source>
        <strain evidence="3">cv. Rojo Pasion</strain>
    </source>
</reference>
<gene>
    <name evidence="2" type="ORF">ORAREDHAP_LOCUS39120</name>
</gene>
<dbReference type="OrthoDB" id="1194465at2759"/>
<feature type="region of interest" description="Disordered" evidence="1">
    <location>
        <begin position="1"/>
        <end position="54"/>
    </location>
</feature>
<sequence>MERNSFKRGLNLHLGEEEINGNEEDQATQPDIEELPAATAAADEPPRKRRRETNQTFFSYCDGKPTFIETLMLSNERICVQEYVGGSQVPAPTANSKAVPVEIVRYNGKNYPTWAKHMQLYLKDLNVAYVLHDHEPCTKVVGHDHDHKAAATVTDQQTALSKAVPEKWLQDDALCRRTILNHLSDYAFHYYSTESKTTTGRQLWDAIWEDIRSTLGVKRVMVGKYMEFRIVVEKSIVKQVEQLNEIFDCLAAFRVPVDEMFHVYNIINKLPASWKNVARKLLLDKNLNLSMVMERLRVEEESPTTTLLMN</sequence>
<dbReference type="AlphaFoldDB" id="A0A6J5XQF9"/>
<name>A0A6J5XQF9_PRUAR</name>